<evidence type="ECO:0000256" key="11">
    <source>
        <dbReference type="ARBA" id="ARBA00023136"/>
    </source>
</evidence>
<feature type="compositionally biased region" description="Polar residues" evidence="13">
    <location>
        <begin position="1"/>
        <end position="15"/>
    </location>
</feature>
<evidence type="ECO:0000256" key="6">
    <source>
        <dbReference type="ARBA" id="ARBA00022816"/>
    </source>
</evidence>
<keyword evidence="4" id="KW-0813">Transport</keyword>
<feature type="transmembrane region" description="Helical" evidence="14">
    <location>
        <begin position="138"/>
        <end position="158"/>
    </location>
</feature>
<feature type="compositionally biased region" description="Low complexity" evidence="13">
    <location>
        <begin position="16"/>
        <end position="29"/>
    </location>
</feature>
<dbReference type="PANTHER" id="PTHR13269">
    <property type="entry name" value="NUCLEOPORIN NDC1"/>
    <property type="match status" value="1"/>
</dbReference>
<evidence type="ECO:0000256" key="13">
    <source>
        <dbReference type="SAM" id="MobiDB-lite"/>
    </source>
</evidence>
<evidence type="ECO:0000256" key="5">
    <source>
        <dbReference type="ARBA" id="ARBA00022692"/>
    </source>
</evidence>
<keyword evidence="16" id="KW-1185">Reference proteome</keyword>
<dbReference type="GO" id="GO:0030674">
    <property type="term" value="F:protein-macromolecule adaptor activity"/>
    <property type="evidence" value="ECO:0007669"/>
    <property type="project" value="TreeGrafter"/>
</dbReference>
<dbReference type="OrthoDB" id="67850at2759"/>
<evidence type="ECO:0008006" key="17">
    <source>
        <dbReference type="Google" id="ProtNLM"/>
    </source>
</evidence>
<evidence type="ECO:0000313" key="16">
    <source>
        <dbReference type="Proteomes" id="UP000076532"/>
    </source>
</evidence>
<dbReference type="Proteomes" id="UP000076532">
    <property type="component" value="Unassembled WGS sequence"/>
</dbReference>
<evidence type="ECO:0000313" key="15">
    <source>
        <dbReference type="EMBL" id="KZP26794.1"/>
    </source>
</evidence>
<dbReference type="GO" id="GO:0006999">
    <property type="term" value="P:nuclear pore organization"/>
    <property type="evidence" value="ECO:0007669"/>
    <property type="project" value="TreeGrafter"/>
</dbReference>
<dbReference type="Pfam" id="PF09531">
    <property type="entry name" value="Ndc1_Nup"/>
    <property type="match status" value="1"/>
</dbReference>
<feature type="transmembrane region" description="Helical" evidence="14">
    <location>
        <begin position="178"/>
        <end position="202"/>
    </location>
</feature>
<feature type="region of interest" description="Disordered" evidence="13">
    <location>
        <begin position="1"/>
        <end position="29"/>
    </location>
</feature>
<dbReference type="STRING" id="436010.A0A166Q624"/>
<evidence type="ECO:0000256" key="8">
    <source>
        <dbReference type="ARBA" id="ARBA00022989"/>
    </source>
</evidence>
<feature type="compositionally biased region" description="Pro residues" evidence="13">
    <location>
        <begin position="406"/>
        <end position="418"/>
    </location>
</feature>
<evidence type="ECO:0000256" key="9">
    <source>
        <dbReference type="ARBA" id="ARBA00023010"/>
    </source>
</evidence>
<dbReference type="GO" id="GO:0070762">
    <property type="term" value="C:nuclear pore transmembrane ring"/>
    <property type="evidence" value="ECO:0007669"/>
    <property type="project" value="TreeGrafter"/>
</dbReference>
<keyword evidence="11 14" id="KW-0472">Membrane</keyword>
<dbReference type="GO" id="GO:0031965">
    <property type="term" value="C:nuclear membrane"/>
    <property type="evidence" value="ECO:0007669"/>
    <property type="project" value="UniProtKB-SubCell"/>
</dbReference>
<keyword evidence="5 14" id="KW-0812">Transmembrane</keyword>
<feature type="transmembrane region" description="Helical" evidence="14">
    <location>
        <begin position="87"/>
        <end position="106"/>
    </location>
</feature>
<proteinExistence type="inferred from homology"/>
<evidence type="ECO:0000256" key="10">
    <source>
        <dbReference type="ARBA" id="ARBA00023132"/>
    </source>
</evidence>
<evidence type="ECO:0000256" key="3">
    <source>
        <dbReference type="ARBA" id="ARBA00005760"/>
    </source>
</evidence>
<feature type="transmembrane region" description="Helical" evidence="14">
    <location>
        <begin position="47"/>
        <end position="67"/>
    </location>
</feature>
<dbReference type="InterPro" id="IPR019049">
    <property type="entry name" value="Nucleoporin_prot_Ndc1/Nup"/>
</dbReference>
<dbReference type="PANTHER" id="PTHR13269:SF6">
    <property type="entry name" value="NUCLEOPORIN NDC1"/>
    <property type="match status" value="1"/>
</dbReference>
<comment type="subcellular location">
    <subcellularLocation>
        <location evidence="1">Nucleus membrane</location>
        <topology evidence="1">Multi-pass membrane protein</topology>
    </subcellularLocation>
    <subcellularLocation>
        <location evidence="2">Nucleus</location>
        <location evidence="2">Nuclear pore complex</location>
    </subcellularLocation>
</comment>
<keyword evidence="9" id="KW-0811">Translocation</keyword>
<dbReference type="AlphaFoldDB" id="A0A166Q624"/>
<evidence type="ECO:0000256" key="7">
    <source>
        <dbReference type="ARBA" id="ARBA00022927"/>
    </source>
</evidence>
<dbReference type="GO" id="GO:0051028">
    <property type="term" value="P:mRNA transport"/>
    <property type="evidence" value="ECO:0007669"/>
    <property type="project" value="UniProtKB-KW"/>
</dbReference>
<keyword evidence="12" id="KW-0539">Nucleus</keyword>
<dbReference type="GO" id="GO:0005816">
    <property type="term" value="C:spindle pole body"/>
    <property type="evidence" value="ECO:0007669"/>
    <property type="project" value="TreeGrafter"/>
</dbReference>
<keyword evidence="8 14" id="KW-1133">Transmembrane helix</keyword>
<feature type="transmembrane region" description="Helical" evidence="14">
    <location>
        <begin position="223"/>
        <end position="248"/>
    </location>
</feature>
<dbReference type="EMBL" id="KV417512">
    <property type="protein sequence ID" value="KZP26794.1"/>
    <property type="molecule type" value="Genomic_DNA"/>
</dbReference>
<name>A0A166Q624_9AGAM</name>
<feature type="region of interest" description="Disordered" evidence="13">
    <location>
        <begin position="405"/>
        <end position="426"/>
    </location>
</feature>
<evidence type="ECO:0000256" key="2">
    <source>
        <dbReference type="ARBA" id="ARBA00004567"/>
    </source>
</evidence>
<keyword evidence="6" id="KW-0509">mRNA transport</keyword>
<organism evidence="15 16">
    <name type="scientific">Athelia psychrophila</name>
    <dbReference type="NCBI Taxonomy" id="1759441"/>
    <lineage>
        <taxon>Eukaryota</taxon>
        <taxon>Fungi</taxon>
        <taxon>Dikarya</taxon>
        <taxon>Basidiomycota</taxon>
        <taxon>Agaricomycotina</taxon>
        <taxon>Agaricomycetes</taxon>
        <taxon>Agaricomycetidae</taxon>
        <taxon>Atheliales</taxon>
        <taxon>Atheliaceae</taxon>
        <taxon>Athelia</taxon>
    </lineage>
</organism>
<comment type="similarity">
    <text evidence="3">Belongs to the NDC1 family.</text>
</comment>
<evidence type="ECO:0000256" key="12">
    <source>
        <dbReference type="ARBA" id="ARBA00023242"/>
    </source>
</evidence>
<keyword evidence="7" id="KW-0653">Protein transport</keyword>
<dbReference type="GO" id="GO:0015031">
    <property type="term" value="P:protein transport"/>
    <property type="evidence" value="ECO:0007669"/>
    <property type="project" value="UniProtKB-KW"/>
</dbReference>
<evidence type="ECO:0000256" key="1">
    <source>
        <dbReference type="ARBA" id="ARBA00004232"/>
    </source>
</evidence>
<dbReference type="GO" id="GO:0070631">
    <property type="term" value="P:spindle pole body localization"/>
    <property type="evidence" value="ECO:0007669"/>
    <property type="project" value="TreeGrafter"/>
</dbReference>
<keyword evidence="10" id="KW-0906">Nuclear pore complex</keyword>
<gene>
    <name evidence="15" type="ORF">FIBSPDRAFT_918061</name>
</gene>
<accession>A0A166Q624</accession>
<evidence type="ECO:0000256" key="4">
    <source>
        <dbReference type="ARBA" id="ARBA00022448"/>
    </source>
</evidence>
<protein>
    <recommendedName>
        <fullName evidence="17">Nucleoporin protein Ndc1-Nup</fullName>
    </recommendedName>
</protein>
<evidence type="ECO:0000256" key="14">
    <source>
        <dbReference type="SAM" id="Phobius"/>
    </source>
</evidence>
<sequence length="701" mass="76081">MPDLSSSRSTPTRAITSSMLSSRSSPTLPSAATAYDPLVKAVLAHRLAYNIFSYSALFSWILTLFWTTWDQEDAGLGSFVWNMLSPSIWLLSAVNWALGVLPVVLLRKFYLTAKPSTASSPSKTLQIALSKPTTLRALLTYVTSAILVTLTHIFAAYFENNDPHLRVFVRSRKHPYYLNGRFVFLVGTQVTLALVFLLRNIMLDRLAFRATTHSKSPFSGAHLLKTAMTVTTLTLFGFTFACLGFGLARTLALPLLLRLPLVHQLLRPFTAHFPRGAWTLWLPIRHAILVARAFCLGWSTVAGWEHAEGLFDLFIAQPILVSERTADPALTLIAGLTSADDCFRHHAYAELRHFASEDTPAASARRTALFGDQKYNPSLWSALAREALLLLGTDYQLFLRRGAPAPAAPTPAAPPPAAKLPQTPHTPLIKKPIFRSSSASAAAAQSASPASPLAAVLDSFASDSKLSRAVGETAEGMHMPDLFRSVSSLQHLVMPLRAPPNTPAKGVPAAAAPEAPVAGLGLGLVVQARGKGRALVGLYVPAWLGGAPGWGRAWWRGERLGKIVEASLPRRDMDVLAIEVLAQLTCASLTEDRYGVVQRDIPRILEAFLSFLSAIEAYQMEIKAAHVPPSKEELAGLSGLELETRLRAGVEVAKAGEALGFVSDALKDGVAMIVRTFGDKLLAFKFPPRTARKLQGFIDYN</sequence>
<reference evidence="15 16" key="1">
    <citation type="journal article" date="2016" name="Mol. Biol. Evol.">
        <title>Comparative Genomics of Early-Diverging Mushroom-Forming Fungi Provides Insights into the Origins of Lignocellulose Decay Capabilities.</title>
        <authorList>
            <person name="Nagy L.G."/>
            <person name="Riley R."/>
            <person name="Tritt A."/>
            <person name="Adam C."/>
            <person name="Daum C."/>
            <person name="Floudas D."/>
            <person name="Sun H."/>
            <person name="Yadav J.S."/>
            <person name="Pangilinan J."/>
            <person name="Larsson K.H."/>
            <person name="Matsuura K."/>
            <person name="Barry K."/>
            <person name="Labutti K."/>
            <person name="Kuo R."/>
            <person name="Ohm R.A."/>
            <person name="Bhattacharya S.S."/>
            <person name="Shirouzu T."/>
            <person name="Yoshinaga Y."/>
            <person name="Martin F.M."/>
            <person name="Grigoriev I.V."/>
            <person name="Hibbett D.S."/>
        </authorList>
    </citation>
    <scope>NUCLEOTIDE SEQUENCE [LARGE SCALE GENOMIC DNA]</scope>
    <source>
        <strain evidence="15 16">CBS 109695</strain>
    </source>
</reference>